<organism evidence="1 2">
    <name type="scientific">Actinokineospora alba</name>
    <dbReference type="NCBI Taxonomy" id="504798"/>
    <lineage>
        <taxon>Bacteria</taxon>
        <taxon>Bacillati</taxon>
        <taxon>Actinomycetota</taxon>
        <taxon>Actinomycetes</taxon>
        <taxon>Pseudonocardiales</taxon>
        <taxon>Pseudonocardiaceae</taxon>
        <taxon>Actinokineospora</taxon>
    </lineage>
</organism>
<dbReference type="Gene3D" id="3.40.50.1000">
    <property type="entry name" value="HAD superfamily/HAD-like"/>
    <property type="match status" value="1"/>
</dbReference>
<name>A0A1H0ST11_9PSEU</name>
<dbReference type="EMBL" id="FNJB01000009">
    <property type="protein sequence ID" value="SDP44853.1"/>
    <property type="molecule type" value="Genomic_DNA"/>
</dbReference>
<dbReference type="PANTHER" id="PTHR46649:SF4">
    <property type="entry name" value="HALOACID DEHALOGENASE-LIKE HYDROLASE (HAD) SUPERFAMILY PROTEIN"/>
    <property type="match status" value="1"/>
</dbReference>
<dbReference type="STRING" id="504798.SAMN05421871_11465"/>
<dbReference type="InterPro" id="IPR023214">
    <property type="entry name" value="HAD_sf"/>
</dbReference>
<gene>
    <name evidence="1" type="ORF">SAMN05192558_10981</name>
</gene>
<reference evidence="2" key="1">
    <citation type="submission" date="2016-10" db="EMBL/GenBank/DDBJ databases">
        <authorList>
            <person name="Varghese N."/>
            <person name="Submissions S."/>
        </authorList>
    </citation>
    <scope>NUCLEOTIDE SEQUENCE [LARGE SCALE GENOMIC DNA]</scope>
    <source>
        <strain evidence="2">IBRC-M 10655</strain>
    </source>
</reference>
<evidence type="ECO:0000313" key="2">
    <source>
        <dbReference type="Proteomes" id="UP000199651"/>
    </source>
</evidence>
<protein>
    <submittedName>
        <fullName evidence="1">Haloacid dehalogenase superfamily, subfamily IA, variant 1 with third motif having Dx(3-4)D or Dx(3-4)E</fullName>
    </submittedName>
</protein>
<accession>A0A1H0ST11</accession>
<dbReference type="Pfam" id="PF00702">
    <property type="entry name" value="Hydrolase"/>
    <property type="match status" value="1"/>
</dbReference>
<dbReference type="SUPFAM" id="SSF56784">
    <property type="entry name" value="HAD-like"/>
    <property type="match status" value="1"/>
</dbReference>
<dbReference type="InterPro" id="IPR036412">
    <property type="entry name" value="HAD-like_sf"/>
</dbReference>
<proteinExistence type="predicted"/>
<dbReference type="InterPro" id="IPR006439">
    <property type="entry name" value="HAD-SF_hydro_IA"/>
</dbReference>
<dbReference type="Proteomes" id="UP000199651">
    <property type="component" value="Unassembled WGS sequence"/>
</dbReference>
<dbReference type="AlphaFoldDB" id="A0A1H0ST11"/>
<dbReference type="NCBIfam" id="TIGR01549">
    <property type="entry name" value="HAD-SF-IA-v1"/>
    <property type="match status" value="1"/>
</dbReference>
<dbReference type="PANTHER" id="PTHR46649">
    <property type="match status" value="1"/>
</dbReference>
<keyword evidence="2" id="KW-1185">Reference proteome</keyword>
<dbReference type="PRINTS" id="PR00413">
    <property type="entry name" value="HADHALOGNASE"/>
</dbReference>
<sequence>MDNWRALWIQWAKLVAVAIRGVLLDYSGTLFRLEPGAAWVDGLVGHDGAALDQIARDSLLVSLTAPVGPSAHLPPEFRADWARRDLDSDVHRSVSIAALRAAGLDIGPGVAETLYERVREPRSWVPYPDTADALRILQGAGIPVAVGGNIAWDVRGAFEARGIAELVDEYVLSYAEGVVKPDPKIFLLACDRLGVEPDWALMIGDSVEADGAAATLGCRFERVEPRPTQARPDALISALRSCGIAG</sequence>
<evidence type="ECO:0000313" key="1">
    <source>
        <dbReference type="EMBL" id="SDP44853.1"/>
    </source>
</evidence>